<evidence type="ECO:0000313" key="6">
    <source>
        <dbReference type="EMBL" id="PVA07011.1"/>
    </source>
</evidence>
<dbReference type="EMBL" id="QCYG01000004">
    <property type="protein sequence ID" value="PVA07011.1"/>
    <property type="molecule type" value="Genomic_DNA"/>
</dbReference>
<protein>
    <submittedName>
        <fullName evidence="6">Aminoacetone oxidase family FAD-binding enzyme</fullName>
    </submittedName>
</protein>
<evidence type="ECO:0000259" key="4">
    <source>
        <dbReference type="Pfam" id="PF03486"/>
    </source>
</evidence>
<gene>
    <name evidence="6" type="ORF">DC363_07675</name>
</gene>
<dbReference type="PANTHER" id="PTHR42887">
    <property type="entry name" value="OS12G0638800 PROTEIN"/>
    <property type="match status" value="1"/>
</dbReference>
<dbReference type="Proteomes" id="UP000244817">
    <property type="component" value="Unassembled WGS sequence"/>
</dbReference>
<sequence length="393" mass="41434">MQVNTLILGAGAAGLHCAAHCGPGTLVLDHAKAAGEKIRISGGGRCNFTNTGTTAANFISSNPHFAKSALARYTQWDFIDLVNRHGIPWHEKTLGQLFCDTSAKDIIAMLLAEMAENAQLWLNTSIGTIRRGDTGFHVATKRQGGVQTITARNLVVATGGKSIPKMGATGLAYQIAEQFGLNVTSTRAGLVPFTFSDEKFKPLAGVATPARVGTQDGTAFDEALLFTHRGLSGPAVLQASSYWREGEEITITLSPDFDLAAALRGHRQTDGRKALSTVLGQYLPARLVDFLAADLELAGNVADASDARIDALVEALSRWRLKPAGTEGYRTAEVTLGGVDTNGLSSKTMEAKSVPGLYFIGEAVDVTGWLGGYNFQWAWSSAHAAGTAIAAGG</sequence>
<dbReference type="InterPro" id="IPR055178">
    <property type="entry name" value="RsdA/BaiN/AoA(So)-like_dom"/>
</dbReference>
<feature type="domain" description="RsdA/BaiN/AoA(So)-like insert" evidence="5">
    <location>
        <begin position="187"/>
        <end position="334"/>
    </location>
</feature>
<reference evidence="6 7" key="1">
    <citation type="submission" date="2018-04" db="EMBL/GenBank/DDBJ databases">
        <title>Pelagivirga bohaiensis gen. nov., sp. nov., a bacterium isolated from the Bohai Sea.</title>
        <authorList>
            <person name="Ji X."/>
        </authorList>
    </citation>
    <scope>NUCLEOTIDE SEQUENCE [LARGE SCALE GENOMIC DNA]</scope>
    <source>
        <strain evidence="6 7">BH-SD16</strain>
    </source>
</reference>
<comment type="cofactor">
    <cofactor evidence="1">
        <name>FAD</name>
        <dbReference type="ChEBI" id="CHEBI:57692"/>
    </cofactor>
</comment>
<keyword evidence="3" id="KW-0274">FAD</keyword>
<dbReference type="InterPro" id="IPR036188">
    <property type="entry name" value="FAD/NAD-bd_sf"/>
</dbReference>
<dbReference type="InterPro" id="IPR023166">
    <property type="entry name" value="BaiN-like_dom_sf"/>
</dbReference>
<keyword evidence="2" id="KW-0285">Flavoprotein</keyword>
<name>A0A2T7FXW2_9RHOB</name>
<dbReference type="SUPFAM" id="SSF160996">
    <property type="entry name" value="HI0933 insert domain-like"/>
    <property type="match status" value="1"/>
</dbReference>
<dbReference type="OrthoDB" id="9773233at2"/>
<accession>A0A2T7FXW2</accession>
<dbReference type="RefSeq" id="WP_108640546.1">
    <property type="nucleotide sequence ID" value="NZ_QCYG01000004.1"/>
</dbReference>
<dbReference type="Gene3D" id="1.10.8.260">
    <property type="entry name" value="HI0933 insert domain-like"/>
    <property type="match status" value="1"/>
</dbReference>
<dbReference type="AlphaFoldDB" id="A0A2T7FXW2"/>
<proteinExistence type="predicted"/>
<dbReference type="InterPro" id="IPR057661">
    <property type="entry name" value="RsdA/BaiN/AoA(So)_Rossmann"/>
</dbReference>
<comment type="caution">
    <text evidence="6">The sequence shown here is derived from an EMBL/GenBank/DDBJ whole genome shotgun (WGS) entry which is preliminary data.</text>
</comment>
<evidence type="ECO:0000313" key="7">
    <source>
        <dbReference type="Proteomes" id="UP000244817"/>
    </source>
</evidence>
<evidence type="ECO:0000259" key="5">
    <source>
        <dbReference type="Pfam" id="PF22780"/>
    </source>
</evidence>
<dbReference type="Gene3D" id="3.50.50.60">
    <property type="entry name" value="FAD/NAD(P)-binding domain"/>
    <property type="match status" value="1"/>
</dbReference>
<keyword evidence="7" id="KW-1185">Reference proteome</keyword>
<dbReference type="PRINTS" id="PR00368">
    <property type="entry name" value="FADPNR"/>
</dbReference>
<dbReference type="NCBIfam" id="TIGR00275">
    <property type="entry name" value="aminoacetone oxidase family FAD-binding enzyme"/>
    <property type="match status" value="1"/>
</dbReference>
<dbReference type="PANTHER" id="PTHR42887:SF2">
    <property type="entry name" value="OS12G0638800 PROTEIN"/>
    <property type="match status" value="1"/>
</dbReference>
<dbReference type="Pfam" id="PF22780">
    <property type="entry name" value="HI0933_like_1st"/>
    <property type="match status" value="1"/>
</dbReference>
<evidence type="ECO:0000256" key="3">
    <source>
        <dbReference type="ARBA" id="ARBA00022827"/>
    </source>
</evidence>
<evidence type="ECO:0000256" key="1">
    <source>
        <dbReference type="ARBA" id="ARBA00001974"/>
    </source>
</evidence>
<organism evidence="6 7">
    <name type="scientific">Thalassorhabdomicrobium marinisediminis</name>
    <dbReference type="NCBI Taxonomy" id="2170577"/>
    <lineage>
        <taxon>Bacteria</taxon>
        <taxon>Pseudomonadati</taxon>
        <taxon>Pseudomonadota</taxon>
        <taxon>Alphaproteobacteria</taxon>
        <taxon>Rhodobacterales</taxon>
        <taxon>Paracoccaceae</taxon>
        <taxon>Thalassorhabdomicrobium</taxon>
    </lineage>
</organism>
<feature type="domain" description="RsdA/BaiN/AoA(So)-like Rossmann fold-like" evidence="4">
    <location>
        <begin position="5"/>
        <end position="387"/>
    </location>
</feature>
<dbReference type="Pfam" id="PF03486">
    <property type="entry name" value="HI0933_like"/>
    <property type="match status" value="1"/>
</dbReference>
<dbReference type="InterPro" id="IPR004792">
    <property type="entry name" value="BaiN-like"/>
</dbReference>
<dbReference type="Gene3D" id="2.40.30.10">
    <property type="entry name" value="Translation factors"/>
    <property type="match status" value="1"/>
</dbReference>
<evidence type="ECO:0000256" key="2">
    <source>
        <dbReference type="ARBA" id="ARBA00022630"/>
    </source>
</evidence>
<dbReference type="SUPFAM" id="SSF51905">
    <property type="entry name" value="FAD/NAD(P)-binding domain"/>
    <property type="match status" value="1"/>
</dbReference>